<accession>A0A9W7W2Y1</accession>
<evidence type="ECO:0000313" key="3">
    <source>
        <dbReference type="Proteomes" id="UP001138500"/>
    </source>
</evidence>
<evidence type="ECO:0000313" key="2">
    <source>
        <dbReference type="EMBL" id="KAH9827859.1"/>
    </source>
</evidence>
<feature type="region of interest" description="Disordered" evidence="1">
    <location>
        <begin position="1"/>
        <end position="72"/>
    </location>
</feature>
<gene>
    <name evidence="2" type="ORF">Tdes44962_MAKER09588</name>
</gene>
<keyword evidence="3" id="KW-1185">Reference proteome</keyword>
<proteinExistence type="predicted"/>
<reference evidence="2 3" key="2">
    <citation type="journal article" date="2021" name="Curr. Genet.">
        <title>Genetic response to nitrogen starvation in the aggressive Eucalyptus foliar pathogen Teratosphaeria destructans.</title>
        <authorList>
            <person name="Havenga M."/>
            <person name="Wingfield B.D."/>
            <person name="Wingfield M.J."/>
            <person name="Dreyer L.L."/>
            <person name="Roets F."/>
            <person name="Aylward J."/>
        </authorList>
    </citation>
    <scope>NUCLEOTIDE SEQUENCE [LARGE SCALE GENOMIC DNA]</scope>
    <source>
        <strain evidence="2">CMW44962</strain>
    </source>
</reference>
<feature type="compositionally biased region" description="Basic and acidic residues" evidence="1">
    <location>
        <begin position="62"/>
        <end position="72"/>
    </location>
</feature>
<evidence type="ECO:0000256" key="1">
    <source>
        <dbReference type="SAM" id="MobiDB-lite"/>
    </source>
</evidence>
<dbReference type="EMBL" id="RIBY02001849">
    <property type="protein sequence ID" value="KAH9827859.1"/>
    <property type="molecule type" value="Genomic_DNA"/>
</dbReference>
<sequence length="72" mass="8370">MPCTDHSSDQIPRPYPHKPLLNLYHRRSSDQLRSNRKSGGHRAASPWMKSRPPDKQPFSIRGLHEGRRTLMP</sequence>
<protein>
    <submittedName>
        <fullName evidence="2">Uncharacterized protein</fullName>
    </submittedName>
</protein>
<dbReference type="AlphaFoldDB" id="A0A9W7W2Y1"/>
<name>A0A9W7W2Y1_9PEZI</name>
<dbReference type="Proteomes" id="UP001138500">
    <property type="component" value="Unassembled WGS sequence"/>
</dbReference>
<comment type="caution">
    <text evidence="2">The sequence shown here is derived from an EMBL/GenBank/DDBJ whole genome shotgun (WGS) entry which is preliminary data.</text>
</comment>
<reference evidence="2 3" key="1">
    <citation type="journal article" date="2018" name="IMA Fungus">
        <title>IMA Genome-F 10: Nine draft genome sequences of Claviceps purpurea s.lat., including C. arundinis, C. humidiphila, and C. cf. spartinae, pseudomolecules for the pitch canker pathogen Fusarium circinatum, draft genome of Davidsoniella eucalypti, Grosmannia galeiformis, Quambalaria eucalypti, and Teratosphaeria destructans.</title>
        <authorList>
            <person name="Wingfield B.D."/>
            <person name="Liu M."/>
            <person name="Nguyen H.D."/>
            <person name="Lane F.A."/>
            <person name="Morgan S.W."/>
            <person name="De Vos L."/>
            <person name="Wilken P.M."/>
            <person name="Duong T.A."/>
            <person name="Aylward J."/>
            <person name="Coetzee M.P."/>
            <person name="Dadej K."/>
            <person name="De Beer Z.W."/>
            <person name="Findlay W."/>
            <person name="Havenga M."/>
            <person name="Kolarik M."/>
            <person name="Menzies J.G."/>
            <person name="Naidoo K."/>
            <person name="Pochopski O."/>
            <person name="Shoukouhi P."/>
            <person name="Santana Q.C."/>
            <person name="Seifert K.A."/>
            <person name="Soal N."/>
            <person name="Steenkamp E.T."/>
            <person name="Tatham C.T."/>
            <person name="van der Nest M.A."/>
            <person name="Wingfield M.J."/>
        </authorList>
    </citation>
    <scope>NUCLEOTIDE SEQUENCE [LARGE SCALE GENOMIC DNA]</scope>
    <source>
        <strain evidence="2">CMW44962</strain>
    </source>
</reference>
<organism evidence="2 3">
    <name type="scientific">Teratosphaeria destructans</name>
    <dbReference type="NCBI Taxonomy" id="418781"/>
    <lineage>
        <taxon>Eukaryota</taxon>
        <taxon>Fungi</taxon>
        <taxon>Dikarya</taxon>
        <taxon>Ascomycota</taxon>
        <taxon>Pezizomycotina</taxon>
        <taxon>Dothideomycetes</taxon>
        <taxon>Dothideomycetidae</taxon>
        <taxon>Mycosphaerellales</taxon>
        <taxon>Teratosphaeriaceae</taxon>
        <taxon>Teratosphaeria</taxon>
    </lineage>
</organism>